<dbReference type="EMBL" id="AHJE01000140">
    <property type="protein sequence ID" value="EHP38207.1"/>
    <property type="molecule type" value="Genomic_DNA"/>
</dbReference>
<dbReference type="InterPro" id="IPR002509">
    <property type="entry name" value="NODB_dom"/>
</dbReference>
<reference evidence="2 3" key="1">
    <citation type="journal article" date="2012" name="J. Bacteriol.">
        <title>De Novo Genome Project of Cupriavidus basilensis OR16.</title>
        <authorList>
            <person name="Cserhati M."/>
            <person name="Kriszt B."/>
            <person name="Szoboszlay S."/>
            <person name="Toth A."/>
            <person name="Szabo I."/>
            <person name="Tancsics A."/>
            <person name="Nagy I."/>
            <person name="Horvath B."/>
            <person name="Nagy I."/>
            <person name="Kukolya J."/>
        </authorList>
    </citation>
    <scope>NUCLEOTIDE SEQUENCE [LARGE SCALE GENOMIC DNA]</scope>
    <source>
        <strain evidence="2 3">OR16</strain>
    </source>
</reference>
<evidence type="ECO:0000259" key="1">
    <source>
        <dbReference type="Pfam" id="PF01522"/>
    </source>
</evidence>
<dbReference type="PANTHER" id="PTHR43123:SF4">
    <property type="entry name" value="POLYSACCHARIDE DEACETYLASE"/>
    <property type="match status" value="1"/>
</dbReference>
<dbReference type="OrthoDB" id="9787041at2"/>
<dbReference type="SUPFAM" id="SSF88713">
    <property type="entry name" value="Glycoside hydrolase/deacetylase"/>
    <property type="match status" value="1"/>
</dbReference>
<protein>
    <submittedName>
        <fullName evidence="2">Polysaccharide deacetylase</fullName>
    </submittedName>
</protein>
<proteinExistence type="predicted"/>
<accession>H1SH16</accession>
<dbReference type="GO" id="GO:0016810">
    <property type="term" value="F:hydrolase activity, acting on carbon-nitrogen (but not peptide) bonds"/>
    <property type="evidence" value="ECO:0007669"/>
    <property type="project" value="InterPro"/>
</dbReference>
<dbReference type="AlphaFoldDB" id="H1SH16"/>
<dbReference type="PANTHER" id="PTHR43123">
    <property type="entry name" value="POLYSACCHARIDE DEACETYLASE-RELATED"/>
    <property type="match status" value="1"/>
</dbReference>
<dbReference type="InterPro" id="IPR011330">
    <property type="entry name" value="Glyco_hydro/deAcase_b/a-brl"/>
</dbReference>
<dbReference type="Gene3D" id="3.20.20.370">
    <property type="entry name" value="Glycoside hydrolase/deacetylase"/>
    <property type="match status" value="1"/>
</dbReference>
<name>H1SH16_9BURK</name>
<evidence type="ECO:0000313" key="2">
    <source>
        <dbReference type="EMBL" id="EHP38207.1"/>
    </source>
</evidence>
<comment type="caution">
    <text evidence="2">The sequence shown here is derived from an EMBL/GenBank/DDBJ whole genome shotgun (WGS) entry which is preliminary data.</text>
</comment>
<organism evidence="2 3">
    <name type="scientific">Cupriavidus basilensis OR16</name>
    <dbReference type="NCBI Taxonomy" id="1127483"/>
    <lineage>
        <taxon>Bacteria</taxon>
        <taxon>Pseudomonadati</taxon>
        <taxon>Pseudomonadota</taxon>
        <taxon>Betaproteobacteria</taxon>
        <taxon>Burkholderiales</taxon>
        <taxon>Burkholderiaceae</taxon>
        <taxon>Cupriavidus</taxon>
    </lineage>
</organism>
<dbReference type="Proteomes" id="UP000005808">
    <property type="component" value="Unassembled WGS sequence"/>
</dbReference>
<feature type="domain" description="NodB homology" evidence="1">
    <location>
        <begin position="68"/>
        <end position="175"/>
    </location>
</feature>
<dbReference type="PATRIC" id="fig|1127483.3.peg.7679"/>
<sequence length="293" mass="33212">MLASHDRFPYSPIVERPQFDWPGGSRLAVHLCLNLEHFAYNTGGGISYSPGIPHPNTYNWGWREYGNRVGVWRIIALCDKLGIPLSVLLNSECYAHCPQVIDALRKRGDEILGHGRTNSEQQNNFSEAEERELIREVTEAIAHHEGKPPAGWLSPGVNPSNVTPDLLQEAGYRYILDWPMDDQPVWINTRGGRLLSIPYPHEVNDIPAIALHDATASEFADIIIDNFDEMLEQSVEQPLVYGISIHAFLVGQPYRLRQFRRAMEHILRHRDRIWLTTTGAIAQHYIGLPAQDA</sequence>
<gene>
    <name evidence="2" type="ORF">OR16_38549</name>
</gene>
<dbReference type="Pfam" id="PF01522">
    <property type="entry name" value="Polysacc_deac_1"/>
    <property type="match status" value="1"/>
</dbReference>
<evidence type="ECO:0000313" key="3">
    <source>
        <dbReference type="Proteomes" id="UP000005808"/>
    </source>
</evidence>
<dbReference type="GO" id="GO:0005975">
    <property type="term" value="P:carbohydrate metabolic process"/>
    <property type="evidence" value="ECO:0007669"/>
    <property type="project" value="InterPro"/>
</dbReference>
<dbReference type="CDD" id="cd10979">
    <property type="entry name" value="CE4_PuuE_like"/>
    <property type="match status" value="1"/>
</dbReference>
<dbReference type="RefSeq" id="WP_006163788.1">
    <property type="nucleotide sequence ID" value="NZ_AHJE01000140.1"/>
</dbReference>